<protein>
    <submittedName>
        <fullName evidence="2">Uncharacterized protein</fullName>
    </submittedName>
</protein>
<gene>
    <name evidence="2" type="ORF">N7450_011691</name>
</gene>
<sequence length="133" mass="14803">MGTSNVFSNRNRHRQESHYREGRGDTGYLRCGNILDASGRQGHVGTAATAIDETLQTTDKVQVQVGSMNRCTSGTRQANRSSMPSFEQPGTPRHMAQRSDYNGYQVTLSYLGMKLWTSSPKRQHPGQDTRSIP</sequence>
<comment type="caution">
    <text evidence="2">The sequence shown here is derived from an EMBL/GenBank/DDBJ whole genome shotgun (WGS) entry which is preliminary data.</text>
</comment>
<feature type="region of interest" description="Disordered" evidence="1">
    <location>
        <begin position="1"/>
        <end position="24"/>
    </location>
</feature>
<evidence type="ECO:0000256" key="1">
    <source>
        <dbReference type="SAM" id="MobiDB-lite"/>
    </source>
</evidence>
<evidence type="ECO:0000313" key="2">
    <source>
        <dbReference type="EMBL" id="KAJ5569205.1"/>
    </source>
</evidence>
<reference evidence="2 3" key="1">
    <citation type="journal article" date="2023" name="IMA Fungus">
        <title>Comparative genomic study of the Penicillium genus elucidates a diverse pangenome and 15 lateral gene transfer events.</title>
        <authorList>
            <person name="Petersen C."/>
            <person name="Sorensen T."/>
            <person name="Nielsen M.R."/>
            <person name="Sondergaard T.E."/>
            <person name="Sorensen J.L."/>
            <person name="Fitzpatrick D.A."/>
            <person name="Frisvad J.C."/>
            <person name="Nielsen K.L."/>
        </authorList>
    </citation>
    <scope>NUCLEOTIDE SEQUENCE [LARGE SCALE GENOMIC DNA]</scope>
    <source>
        <strain evidence="2 3">IBT 29057</strain>
    </source>
</reference>
<accession>A0AAD6DBC6</accession>
<name>A0AAD6DBC6_9EURO</name>
<keyword evidence="3" id="KW-1185">Reference proteome</keyword>
<dbReference type="AlphaFoldDB" id="A0AAD6DBC6"/>
<feature type="compositionally biased region" description="Polar residues" evidence="1">
    <location>
        <begin position="72"/>
        <end position="85"/>
    </location>
</feature>
<feature type="region of interest" description="Disordered" evidence="1">
    <location>
        <begin position="72"/>
        <end position="100"/>
    </location>
</feature>
<proteinExistence type="predicted"/>
<evidence type="ECO:0000313" key="3">
    <source>
        <dbReference type="Proteomes" id="UP001216150"/>
    </source>
</evidence>
<dbReference type="Proteomes" id="UP001216150">
    <property type="component" value="Unassembled WGS sequence"/>
</dbReference>
<organism evidence="2 3">
    <name type="scientific">Penicillium hetheringtonii</name>
    <dbReference type="NCBI Taxonomy" id="911720"/>
    <lineage>
        <taxon>Eukaryota</taxon>
        <taxon>Fungi</taxon>
        <taxon>Dikarya</taxon>
        <taxon>Ascomycota</taxon>
        <taxon>Pezizomycotina</taxon>
        <taxon>Eurotiomycetes</taxon>
        <taxon>Eurotiomycetidae</taxon>
        <taxon>Eurotiales</taxon>
        <taxon>Aspergillaceae</taxon>
        <taxon>Penicillium</taxon>
    </lineage>
</organism>
<feature type="compositionally biased region" description="Basic and acidic residues" evidence="1">
    <location>
        <begin position="14"/>
        <end position="24"/>
    </location>
</feature>
<dbReference type="EMBL" id="JAQJAC010000010">
    <property type="protein sequence ID" value="KAJ5569205.1"/>
    <property type="molecule type" value="Genomic_DNA"/>
</dbReference>